<comment type="caution">
    <text evidence="2">The sequence shown here is derived from an EMBL/GenBank/DDBJ whole genome shotgun (WGS) entry which is preliminary data.</text>
</comment>
<organism evidence="2 3">
    <name type="scientific">Metallococcus carri</name>
    <dbReference type="NCBI Taxonomy" id="1656884"/>
    <lineage>
        <taxon>Bacteria</taxon>
        <taxon>Bacillati</taxon>
        <taxon>Actinomycetota</taxon>
        <taxon>Actinomycetes</taxon>
        <taxon>Micrococcales</taxon>
        <taxon>Dermacoccaceae</taxon>
        <taxon>Metallococcus</taxon>
    </lineage>
</organism>
<accession>A0A967B3A0</accession>
<name>A0A967B3A0_9MICO</name>
<reference evidence="2" key="1">
    <citation type="submission" date="2020-03" db="EMBL/GenBank/DDBJ databases">
        <title>Draft sequencing of Calidifontibacter sp. DB0510.</title>
        <authorList>
            <person name="Kim D.-U."/>
        </authorList>
    </citation>
    <scope>NUCLEOTIDE SEQUENCE</scope>
    <source>
        <strain evidence="2">DB0510</strain>
    </source>
</reference>
<dbReference type="InterPro" id="IPR024078">
    <property type="entry name" value="LmbE-like_dom_sf"/>
</dbReference>
<evidence type="ECO:0008006" key="4">
    <source>
        <dbReference type="Google" id="ProtNLM"/>
    </source>
</evidence>
<evidence type="ECO:0000256" key="1">
    <source>
        <dbReference type="SAM" id="MobiDB-lite"/>
    </source>
</evidence>
<feature type="region of interest" description="Disordered" evidence="1">
    <location>
        <begin position="149"/>
        <end position="174"/>
    </location>
</feature>
<dbReference type="RefSeq" id="WP_166197240.1">
    <property type="nucleotide sequence ID" value="NZ_JAAOIV010000009.1"/>
</dbReference>
<dbReference type="SUPFAM" id="SSF102588">
    <property type="entry name" value="LmbE-like"/>
    <property type="match status" value="1"/>
</dbReference>
<dbReference type="AlphaFoldDB" id="A0A967B3A0"/>
<dbReference type="Proteomes" id="UP000744769">
    <property type="component" value="Unassembled WGS sequence"/>
</dbReference>
<sequence>MGTVADLGLADRPVLVLSPHLDDAWLSAAAVLQSVRCEVWTVFAGIPQPPRRTRWDEASGFADSSETMAARLEEDSRAFAGTGLIVRRLPYLDGAYADRAHRRRDLAAFRTELAEWLATNPTGVVVAPAGAGVHVQRAAWEILRERFRPSTPATDPDESASPPTDSGSPSGLRGRTVGAIRWAMHADYQRRRRKAQRAGMAANPDHLDVRDAVLELCTPGRTVVCFEDLPYLWHARGAREIARLARSRGLTAEAVELPVDVADKFRHVQAYASQLPALDERNRLSRRDEFAPTETYWLVTGGTP</sequence>
<protein>
    <recommendedName>
        <fullName evidence="4">PIG-L family deacetylase</fullName>
    </recommendedName>
</protein>
<evidence type="ECO:0000313" key="3">
    <source>
        <dbReference type="Proteomes" id="UP000744769"/>
    </source>
</evidence>
<evidence type="ECO:0000313" key="2">
    <source>
        <dbReference type="EMBL" id="NHN56570.1"/>
    </source>
</evidence>
<dbReference type="Gene3D" id="3.40.50.10320">
    <property type="entry name" value="LmbE-like"/>
    <property type="match status" value="2"/>
</dbReference>
<gene>
    <name evidence="2" type="ORF">G9U51_12350</name>
</gene>
<keyword evidence="3" id="KW-1185">Reference proteome</keyword>
<proteinExistence type="predicted"/>
<dbReference type="EMBL" id="JAAOIV010000009">
    <property type="protein sequence ID" value="NHN56570.1"/>
    <property type="molecule type" value="Genomic_DNA"/>
</dbReference>